<protein>
    <submittedName>
        <fullName evidence="1">Uncharacterized protein</fullName>
    </submittedName>
</protein>
<dbReference type="AlphaFoldDB" id="A0A0N0GC85"/>
<reference evidence="1 2" key="1">
    <citation type="submission" date="2015-07" db="EMBL/GenBank/DDBJ databases">
        <authorList>
            <person name="Noorani M."/>
        </authorList>
    </citation>
    <scope>NUCLEOTIDE SEQUENCE [LARGE SCALE GENOMIC DNA]</scope>
    <source>
        <strain evidence="1 2">0788_9</strain>
    </source>
</reference>
<accession>A0A0N0GC85</accession>
<dbReference type="Proteomes" id="UP000037891">
    <property type="component" value="Unassembled WGS sequence"/>
</dbReference>
<name>A0A0N0GC85_PSESX</name>
<sequence length="38" mass="4158">MSNNRARLVIGHFVPNGSALGLDDIRGFNLDTYIPSIL</sequence>
<dbReference type="EMBL" id="LGLN01000096">
    <property type="protein sequence ID" value="KPC24034.1"/>
    <property type="molecule type" value="Genomic_DNA"/>
</dbReference>
<reference evidence="1 2" key="2">
    <citation type="submission" date="2015-10" db="EMBL/GenBank/DDBJ databases">
        <title>Comparative genomics and high-throughput reverse genetic screens identify a new phytobacterial MAMP and an Arabidopsis receptor required for immune elicitation.</title>
        <authorList>
            <person name="Mott G.A."/>
            <person name="Thakur S."/>
            <person name="Wang P.W."/>
            <person name="Desveaux D."/>
            <person name="Guttman D.S."/>
        </authorList>
    </citation>
    <scope>NUCLEOTIDE SEQUENCE [LARGE SCALE GENOMIC DNA]</scope>
    <source>
        <strain evidence="1 2">0788_9</strain>
    </source>
</reference>
<evidence type="ECO:0000313" key="1">
    <source>
        <dbReference type="EMBL" id="KPC24034.1"/>
    </source>
</evidence>
<comment type="caution">
    <text evidence="1">The sequence shown here is derived from an EMBL/GenBank/DDBJ whole genome shotgun (WGS) entry which is preliminary data.</text>
</comment>
<organism evidence="1 2">
    <name type="scientific">Pseudomonas syringae pv. cilantro</name>
    <dbReference type="NCBI Taxonomy" id="81035"/>
    <lineage>
        <taxon>Bacteria</taxon>
        <taxon>Pseudomonadati</taxon>
        <taxon>Pseudomonadota</taxon>
        <taxon>Gammaproteobacteria</taxon>
        <taxon>Pseudomonadales</taxon>
        <taxon>Pseudomonadaceae</taxon>
        <taxon>Pseudomonas</taxon>
        <taxon>Pseudomonas syringae</taxon>
    </lineage>
</organism>
<gene>
    <name evidence="1" type="ORF">ABJ99_2772</name>
</gene>
<proteinExistence type="predicted"/>
<evidence type="ECO:0000313" key="2">
    <source>
        <dbReference type="Proteomes" id="UP000037891"/>
    </source>
</evidence>